<organism evidence="2">
    <name type="scientific">Triticum aestivum</name>
    <name type="common">Wheat</name>
    <dbReference type="NCBI Taxonomy" id="4565"/>
    <lineage>
        <taxon>Eukaryota</taxon>
        <taxon>Viridiplantae</taxon>
        <taxon>Streptophyta</taxon>
        <taxon>Embryophyta</taxon>
        <taxon>Tracheophyta</taxon>
        <taxon>Spermatophyta</taxon>
        <taxon>Magnoliopsida</taxon>
        <taxon>Liliopsida</taxon>
        <taxon>Poales</taxon>
        <taxon>Poaceae</taxon>
        <taxon>BOP clade</taxon>
        <taxon>Pooideae</taxon>
        <taxon>Triticodae</taxon>
        <taxon>Triticeae</taxon>
        <taxon>Triticinae</taxon>
        <taxon>Triticum</taxon>
    </lineage>
</organism>
<feature type="transmembrane region" description="Helical" evidence="1">
    <location>
        <begin position="31"/>
        <end position="52"/>
    </location>
</feature>
<dbReference type="Proteomes" id="UP000019116">
    <property type="component" value="Chromosome 7A"/>
</dbReference>
<keyword evidence="3" id="KW-1185">Reference proteome</keyword>
<protein>
    <submittedName>
        <fullName evidence="2">Uncharacterized protein</fullName>
    </submittedName>
</protein>
<reference evidence="2" key="1">
    <citation type="submission" date="2018-08" db="EMBL/GenBank/DDBJ databases">
        <authorList>
            <person name="Rossello M."/>
        </authorList>
    </citation>
    <scope>NUCLEOTIDE SEQUENCE [LARGE SCALE GENOMIC DNA]</scope>
    <source>
        <strain evidence="2">cv. Chinese Spring</strain>
    </source>
</reference>
<accession>A0A3B6RJC9</accession>
<name>A0A3B6RJC9_WHEAT</name>
<dbReference type="EnsemblPlants" id="TraesCS7A02G289300.1">
    <property type="protein sequence ID" value="TraesCS7A02G289300.1.cds1"/>
    <property type="gene ID" value="TraesCS7A02G289300"/>
</dbReference>
<reference evidence="2" key="2">
    <citation type="submission" date="2018-10" db="UniProtKB">
        <authorList>
            <consortium name="EnsemblPlants"/>
        </authorList>
    </citation>
    <scope>IDENTIFICATION</scope>
</reference>
<dbReference type="Gramene" id="TraesCS7A02G289300.1">
    <property type="protein sequence ID" value="TraesCS7A02G289300.1.cds1"/>
    <property type="gene ID" value="TraesCS7A02G289300"/>
</dbReference>
<keyword evidence="1" id="KW-1133">Transmembrane helix</keyword>
<sequence>MIPLELRPLPQRCHRWIKLFRGLDFTCLSTVPLRVLGIGVLYKCFTILLSILL</sequence>
<evidence type="ECO:0000256" key="1">
    <source>
        <dbReference type="SAM" id="Phobius"/>
    </source>
</evidence>
<keyword evidence="1" id="KW-0472">Membrane</keyword>
<dbReference type="Gramene" id="TraesCS7A03G0693500.1">
    <property type="protein sequence ID" value="TraesCS7A03G0693500.1.CDS1"/>
    <property type="gene ID" value="TraesCS7A03G0693500"/>
</dbReference>
<evidence type="ECO:0000313" key="3">
    <source>
        <dbReference type="Proteomes" id="UP000019116"/>
    </source>
</evidence>
<dbReference type="AlphaFoldDB" id="A0A3B6RJC9"/>
<keyword evidence="1" id="KW-0812">Transmembrane</keyword>
<proteinExistence type="predicted"/>
<evidence type="ECO:0000313" key="2">
    <source>
        <dbReference type="EnsemblPlants" id="TraesCS7A02G289300.1.cds1"/>
    </source>
</evidence>